<dbReference type="EMBL" id="JABCRI010000012">
    <property type="protein sequence ID" value="KAF8396857.1"/>
    <property type="molecule type" value="Genomic_DNA"/>
</dbReference>
<organism evidence="1 2">
    <name type="scientific">Tetracentron sinense</name>
    <name type="common">Spur-leaf</name>
    <dbReference type="NCBI Taxonomy" id="13715"/>
    <lineage>
        <taxon>Eukaryota</taxon>
        <taxon>Viridiplantae</taxon>
        <taxon>Streptophyta</taxon>
        <taxon>Embryophyta</taxon>
        <taxon>Tracheophyta</taxon>
        <taxon>Spermatophyta</taxon>
        <taxon>Magnoliopsida</taxon>
        <taxon>Trochodendrales</taxon>
        <taxon>Trochodendraceae</taxon>
        <taxon>Tetracentron</taxon>
    </lineage>
</organism>
<keyword evidence="2" id="KW-1185">Reference proteome</keyword>
<sequence>MTLYIAREASKVWRRISKEVSIEILLLAEKWKFLLAGIIFQVGNGGATVSEERSNNGESATGISVGVIISRDVGDDWVSIGCSSTVGREETNNGDGDVDWISNAPLINNVHVRVSKLLCHISSLVARNLVENRATSSPFGLKAYNPPHLLSAGITR</sequence>
<evidence type="ECO:0000313" key="2">
    <source>
        <dbReference type="Proteomes" id="UP000655225"/>
    </source>
</evidence>
<evidence type="ECO:0000313" key="1">
    <source>
        <dbReference type="EMBL" id="KAF8396857.1"/>
    </source>
</evidence>
<gene>
    <name evidence="1" type="ORF">HHK36_018492</name>
</gene>
<accession>A0A835DDL1</accession>
<reference evidence="1 2" key="1">
    <citation type="submission" date="2020-04" db="EMBL/GenBank/DDBJ databases">
        <title>Plant Genome Project.</title>
        <authorList>
            <person name="Zhang R.-G."/>
        </authorList>
    </citation>
    <scope>NUCLEOTIDE SEQUENCE [LARGE SCALE GENOMIC DNA]</scope>
    <source>
        <strain evidence="1">YNK0</strain>
        <tissue evidence="1">Leaf</tissue>
    </source>
</reference>
<dbReference type="Proteomes" id="UP000655225">
    <property type="component" value="Unassembled WGS sequence"/>
</dbReference>
<name>A0A835DDL1_TETSI</name>
<comment type="caution">
    <text evidence="1">The sequence shown here is derived from an EMBL/GenBank/DDBJ whole genome shotgun (WGS) entry which is preliminary data.</text>
</comment>
<dbReference type="AlphaFoldDB" id="A0A835DDL1"/>
<protein>
    <submittedName>
        <fullName evidence="1">Uncharacterized protein</fullName>
    </submittedName>
</protein>
<proteinExistence type="predicted"/>